<evidence type="ECO:0000313" key="2">
    <source>
        <dbReference type="EMBL" id="MBU9713073.1"/>
    </source>
</evidence>
<feature type="transmembrane region" description="Helical" evidence="1">
    <location>
        <begin position="333"/>
        <end position="357"/>
    </location>
</feature>
<dbReference type="CDD" id="cd17332">
    <property type="entry name" value="MFS_MelB_like"/>
    <property type="match status" value="1"/>
</dbReference>
<feature type="transmembrane region" description="Helical" evidence="1">
    <location>
        <begin position="56"/>
        <end position="75"/>
    </location>
</feature>
<feature type="transmembrane region" description="Helical" evidence="1">
    <location>
        <begin position="244"/>
        <end position="271"/>
    </location>
</feature>
<keyword evidence="1" id="KW-0472">Membrane</keyword>
<feature type="transmembrane region" description="Helical" evidence="1">
    <location>
        <begin position="186"/>
        <end position="209"/>
    </location>
</feature>
<name>A0ABS6JHR9_9BACI</name>
<reference evidence="2 3" key="1">
    <citation type="submission" date="2021-06" db="EMBL/GenBank/DDBJ databases">
        <title>Bacillus sp. RD4P76, an endophyte from a halophyte.</title>
        <authorList>
            <person name="Sun J.-Q."/>
        </authorList>
    </citation>
    <scope>NUCLEOTIDE SEQUENCE [LARGE SCALE GENOMIC DNA]</scope>
    <source>
        <strain evidence="2 3">CGMCC 1.15917</strain>
    </source>
</reference>
<feature type="transmembrane region" description="Helical" evidence="1">
    <location>
        <begin position="418"/>
        <end position="441"/>
    </location>
</feature>
<protein>
    <submittedName>
        <fullName evidence="2">Glycoside-pentoside-hexuronide (GPH):cation symporter</fullName>
    </submittedName>
</protein>
<feature type="transmembrane region" description="Helical" evidence="1">
    <location>
        <begin position="386"/>
        <end position="406"/>
    </location>
</feature>
<feature type="transmembrane region" description="Helical" evidence="1">
    <location>
        <begin position="310"/>
        <end position="327"/>
    </location>
</feature>
<dbReference type="PANTHER" id="PTHR11328:SF24">
    <property type="entry name" value="MAJOR FACILITATOR SUPERFAMILY (MFS) PROFILE DOMAIN-CONTAINING PROTEIN"/>
    <property type="match status" value="1"/>
</dbReference>
<accession>A0ABS6JHR9</accession>
<dbReference type="EMBL" id="JAHQCS010000121">
    <property type="protein sequence ID" value="MBU9713073.1"/>
    <property type="molecule type" value="Genomic_DNA"/>
</dbReference>
<keyword evidence="3" id="KW-1185">Reference proteome</keyword>
<comment type="caution">
    <text evidence="2">The sequence shown here is derived from an EMBL/GenBank/DDBJ whole genome shotgun (WGS) entry which is preliminary data.</text>
</comment>
<dbReference type="InterPro" id="IPR001927">
    <property type="entry name" value="Na/Gal_symport"/>
</dbReference>
<feature type="transmembrane region" description="Helical" evidence="1">
    <location>
        <begin position="123"/>
        <end position="140"/>
    </location>
</feature>
<evidence type="ECO:0000256" key="1">
    <source>
        <dbReference type="SAM" id="Phobius"/>
    </source>
</evidence>
<dbReference type="InterPro" id="IPR039672">
    <property type="entry name" value="MFS_2"/>
</dbReference>
<dbReference type="PANTHER" id="PTHR11328">
    <property type="entry name" value="MAJOR FACILITATOR SUPERFAMILY DOMAIN-CONTAINING PROTEIN"/>
    <property type="match status" value="1"/>
</dbReference>
<organism evidence="2 3">
    <name type="scientific">Evansella tamaricis</name>
    <dbReference type="NCBI Taxonomy" id="2069301"/>
    <lineage>
        <taxon>Bacteria</taxon>
        <taxon>Bacillati</taxon>
        <taxon>Bacillota</taxon>
        <taxon>Bacilli</taxon>
        <taxon>Bacillales</taxon>
        <taxon>Bacillaceae</taxon>
        <taxon>Evansella</taxon>
    </lineage>
</organism>
<keyword evidence="1" id="KW-0812">Transmembrane</keyword>
<feature type="transmembrane region" description="Helical" evidence="1">
    <location>
        <begin position="26"/>
        <end position="50"/>
    </location>
</feature>
<dbReference type="Proteomes" id="UP000784880">
    <property type="component" value="Unassembled WGS sequence"/>
</dbReference>
<feature type="transmembrane region" description="Helical" evidence="1">
    <location>
        <begin position="96"/>
        <end position="117"/>
    </location>
</feature>
<dbReference type="Pfam" id="PF13347">
    <property type="entry name" value="MFS_2"/>
    <property type="match status" value="1"/>
</dbReference>
<keyword evidence="1" id="KW-1133">Transmembrane helix</keyword>
<evidence type="ECO:0000313" key="3">
    <source>
        <dbReference type="Proteomes" id="UP000784880"/>
    </source>
</evidence>
<feature type="transmembrane region" description="Helical" evidence="1">
    <location>
        <begin position="161"/>
        <end position="180"/>
    </location>
</feature>
<sequence>MGVNNSQLNKERKPFQQETPGHMEMLNYGLGFFGIILIWTMVGTFLTFYYTDFAGISAGVVGTLMLVARLLDGITDIGMGSVVDRTKTKHGRARPWILWMGLPFAISGILLFAVPDISMTGKIIYAYVTYIFLILTYTAISIPYKTLLGLMTQDQKGRSMINIYTGVFTMLSTILVMTLAEPIASAIGGSFGWTAVSIGIASIIIITCATSFRSTKERVDVVTDKPKERVPFKTEFKALLTNKYWVIITIYCVIAYTLNALLSGAGIYYATYVLGNSSYFSLFALTLFVPTIICFFFVGKLVGKYGKRNIALYVSLVAIIGPLVKLIDPTNLTIYLLGNVIQGFGLIPIITFLYAMINDTTEYGQWKSGFRTAGLVNSAASFGMKVGTGIGGALIGWLLAFGGYVGSLAEQAASASQMIMVLNIHLPLLLTVLQAILLWMYKLDKQYPTILAELQQKA</sequence>
<dbReference type="RefSeq" id="WP_217067248.1">
    <property type="nucleotide sequence ID" value="NZ_JAHQCS010000121.1"/>
</dbReference>
<dbReference type="NCBIfam" id="TIGR00792">
    <property type="entry name" value="gph"/>
    <property type="match status" value="1"/>
</dbReference>
<feature type="transmembrane region" description="Helical" evidence="1">
    <location>
        <begin position="277"/>
        <end position="298"/>
    </location>
</feature>
<gene>
    <name evidence="2" type="ORF">KS419_15180</name>
</gene>
<proteinExistence type="predicted"/>